<dbReference type="InterPro" id="IPR001796">
    <property type="entry name" value="DHFR_dom"/>
</dbReference>
<comment type="caution">
    <text evidence="8">The sequence shown here is derived from an EMBL/GenBank/DDBJ whole genome shotgun (WGS) entry which is preliminary data.</text>
</comment>
<proteinExistence type="inferred from homology"/>
<dbReference type="GO" id="GO:0046654">
    <property type="term" value="P:tetrahydrofolate biosynthetic process"/>
    <property type="evidence" value="ECO:0007669"/>
    <property type="project" value="InterPro"/>
</dbReference>
<keyword evidence="5" id="KW-0521">NADP</keyword>
<comment type="pathway">
    <text evidence="1">Cofactor biosynthesis; tetrahydrofolate biosynthesis; 5,6,7,8-tetrahydrofolate from 7,8-dihydrofolate: step 1/1.</text>
</comment>
<sequence length="166" mass="18699">MKPEFRTIVSVTDDWAIGCKGRLSASNRADMRLFKEKTWGHTVVMGRKTLETLPGGRPLPGRRNIVLTRDESFAREGVEVAHRVSQILSMVADDDLVWVIGGESVYRTFLPLCSACDVTVNHTLCPKADAWFPNLDTHPGWCLSKRCPGGETDEGVAYEYRVYRQR</sequence>
<dbReference type="Proteomes" id="UP001055025">
    <property type="component" value="Unassembled WGS sequence"/>
</dbReference>
<dbReference type="Gene3D" id="3.40.430.10">
    <property type="entry name" value="Dihydrofolate Reductase, subunit A"/>
    <property type="match status" value="1"/>
</dbReference>
<dbReference type="PRINTS" id="PR00070">
    <property type="entry name" value="DHFR"/>
</dbReference>
<evidence type="ECO:0000256" key="4">
    <source>
        <dbReference type="ARBA" id="ARBA00022563"/>
    </source>
</evidence>
<dbReference type="GO" id="GO:0046655">
    <property type="term" value="P:folic acid metabolic process"/>
    <property type="evidence" value="ECO:0007669"/>
    <property type="project" value="TreeGrafter"/>
</dbReference>
<dbReference type="RefSeq" id="WP_204407525.1">
    <property type="nucleotide sequence ID" value="NZ_BQKC01000001.1"/>
</dbReference>
<evidence type="ECO:0000256" key="2">
    <source>
        <dbReference type="ARBA" id="ARBA00009539"/>
    </source>
</evidence>
<evidence type="ECO:0000259" key="7">
    <source>
        <dbReference type="PROSITE" id="PS51330"/>
    </source>
</evidence>
<comment type="similarity">
    <text evidence="2">Belongs to the dihydrofolate reductase family.</text>
</comment>
<evidence type="ECO:0000256" key="3">
    <source>
        <dbReference type="ARBA" id="ARBA00012856"/>
    </source>
</evidence>
<evidence type="ECO:0000256" key="6">
    <source>
        <dbReference type="ARBA" id="ARBA00023002"/>
    </source>
</evidence>
<keyword evidence="9" id="KW-1185">Reference proteome</keyword>
<organism evidence="8 9">
    <name type="scientific">Granulimonas faecalis</name>
    <dbReference type="NCBI Taxonomy" id="2894155"/>
    <lineage>
        <taxon>Bacteria</taxon>
        <taxon>Bacillati</taxon>
        <taxon>Actinomycetota</taxon>
        <taxon>Coriobacteriia</taxon>
        <taxon>Coriobacteriales</taxon>
        <taxon>Kribbibacteriaceae</taxon>
        <taxon>Granulimonas</taxon>
    </lineage>
</organism>
<dbReference type="PANTHER" id="PTHR48069:SF3">
    <property type="entry name" value="DIHYDROFOLATE REDUCTASE"/>
    <property type="match status" value="1"/>
</dbReference>
<dbReference type="Pfam" id="PF00186">
    <property type="entry name" value="DHFR_1"/>
    <property type="match status" value="1"/>
</dbReference>
<keyword evidence="4" id="KW-0554">One-carbon metabolism</keyword>
<dbReference type="GO" id="GO:0005829">
    <property type="term" value="C:cytosol"/>
    <property type="evidence" value="ECO:0007669"/>
    <property type="project" value="TreeGrafter"/>
</dbReference>
<dbReference type="EC" id="1.5.1.3" evidence="3"/>
<accession>A0AAV5B372</accession>
<dbReference type="GO" id="GO:0004146">
    <property type="term" value="F:dihydrofolate reductase activity"/>
    <property type="evidence" value="ECO:0007669"/>
    <property type="project" value="UniProtKB-EC"/>
</dbReference>
<dbReference type="PANTHER" id="PTHR48069">
    <property type="entry name" value="DIHYDROFOLATE REDUCTASE"/>
    <property type="match status" value="1"/>
</dbReference>
<protein>
    <recommendedName>
        <fullName evidence="3">dihydrofolate reductase</fullName>
        <ecNumber evidence="3">1.5.1.3</ecNumber>
    </recommendedName>
</protein>
<dbReference type="GO" id="GO:0046452">
    <property type="term" value="P:dihydrofolate metabolic process"/>
    <property type="evidence" value="ECO:0007669"/>
    <property type="project" value="TreeGrafter"/>
</dbReference>
<evidence type="ECO:0000256" key="5">
    <source>
        <dbReference type="ARBA" id="ARBA00022857"/>
    </source>
</evidence>
<reference evidence="8" key="1">
    <citation type="journal article" date="2022" name="Int. J. Syst. Evol. Microbiol.">
        <title>Granulimonas faecalis gen. nov., sp. nov., and Leptogranulimonas caecicola gen. nov., sp. nov., novel lactate-producing Atopobiaceae bacteria isolated from mouse intestines, and an emended description of the family Atopobiaceae.</title>
        <authorList>
            <person name="Morinaga K."/>
            <person name="Kusada H."/>
            <person name="Sakamoto S."/>
            <person name="Murakami T."/>
            <person name="Toyoda A."/>
            <person name="Mori H."/>
            <person name="Meng X.Y."/>
            <person name="Takashino M."/>
            <person name="Murotomi K."/>
            <person name="Tamaki H."/>
        </authorList>
    </citation>
    <scope>NUCLEOTIDE SEQUENCE</scope>
    <source>
        <strain evidence="8">OPF53</strain>
    </source>
</reference>
<dbReference type="EMBL" id="BQKC01000001">
    <property type="protein sequence ID" value="GJM55547.1"/>
    <property type="molecule type" value="Genomic_DNA"/>
</dbReference>
<dbReference type="InterPro" id="IPR012259">
    <property type="entry name" value="DHFR"/>
</dbReference>
<dbReference type="GO" id="GO:0006730">
    <property type="term" value="P:one-carbon metabolic process"/>
    <property type="evidence" value="ECO:0007669"/>
    <property type="project" value="UniProtKB-KW"/>
</dbReference>
<feature type="domain" description="DHFR" evidence="7">
    <location>
        <begin position="4"/>
        <end position="165"/>
    </location>
</feature>
<evidence type="ECO:0000256" key="1">
    <source>
        <dbReference type="ARBA" id="ARBA00004903"/>
    </source>
</evidence>
<gene>
    <name evidence="8" type="ORF">ATOP_12020</name>
</gene>
<evidence type="ECO:0000313" key="9">
    <source>
        <dbReference type="Proteomes" id="UP001055025"/>
    </source>
</evidence>
<dbReference type="AlphaFoldDB" id="A0AAV5B372"/>
<evidence type="ECO:0000313" key="8">
    <source>
        <dbReference type="EMBL" id="GJM55547.1"/>
    </source>
</evidence>
<keyword evidence="6" id="KW-0560">Oxidoreductase</keyword>
<name>A0AAV5B372_9ACTN</name>
<dbReference type="PROSITE" id="PS51330">
    <property type="entry name" value="DHFR_2"/>
    <property type="match status" value="1"/>
</dbReference>
<dbReference type="InterPro" id="IPR024072">
    <property type="entry name" value="DHFR-like_dom_sf"/>
</dbReference>
<dbReference type="GO" id="GO:0050661">
    <property type="term" value="F:NADP binding"/>
    <property type="evidence" value="ECO:0007669"/>
    <property type="project" value="InterPro"/>
</dbReference>
<dbReference type="CDD" id="cd00209">
    <property type="entry name" value="DHFR"/>
    <property type="match status" value="1"/>
</dbReference>
<dbReference type="SUPFAM" id="SSF53597">
    <property type="entry name" value="Dihydrofolate reductase-like"/>
    <property type="match status" value="1"/>
</dbReference>